<dbReference type="InterPro" id="IPR050148">
    <property type="entry name" value="Terpene_synthase-like"/>
</dbReference>
<reference evidence="3 4" key="1">
    <citation type="submission" date="2024-11" db="EMBL/GenBank/DDBJ databases">
        <title>A near-complete genome assembly of Cinchona calisaya.</title>
        <authorList>
            <person name="Lian D.C."/>
            <person name="Zhao X.W."/>
            <person name="Wei L."/>
        </authorList>
    </citation>
    <scope>NUCLEOTIDE SEQUENCE [LARGE SCALE GENOMIC DNA]</scope>
    <source>
        <tissue evidence="3">Nenye</tissue>
    </source>
</reference>
<name>A0ABD2YZY8_9GENT</name>
<keyword evidence="2" id="KW-0456">Lyase</keyword>
<dbReference type="PANTHER" id="PTHR31739:SF33">
    <property type="entry name" value="CIS-ABIENOL SYNTHASE, CHLOROPLASTIC"/>
    <property type="match status" value="1"/>
</dbReference>
<evidence type="ECO:0000256" key="1">
    <source>
        <dbReference type="ARBA" id="ARBA00022842"/>
    </source>
</evidence>
<keyword evidence="4" id="KW-1185">Reference proteome</keyword>
<accession>A0ABD2YZY8</accession>
<organism evidence="3 4">
    <name type="scientific">Cinchona calisaya</name>
    <dbReference type="NCBI Taxonomy" id="153742"/>
    <lineage>
        <taxon>Eukaryota</taxon>
        <taxon>Viridiplantae</taxon>
        <taxon>Streptophyta</taxon>
        <taxon>Embryophyta</taxon>
        <taxon>Tracheophyta</taxon>
        <taxon>Spermatophyta</taxon>
        <taxon>Magnoliopsida</taxon>
        <taxon>eudicotyledons</taxon>
        <taxon>Gunneridae</taxon>
        <taxon>Pentapetalae</taxon>
        <taxon>asterids</taxon>
        <taxon>lamiids</taxon>
        <taxon>Gentianales</taxon>
        <taxon>Rubiaceae</taxon>
        <taxon>Cinchonoideae</taxon>
        <taxon>Cinchoneae</taxon>
        <taxon>Cinchona</taxon>
    </lineage>
</organism>
<protein>
    <submittedName>
        <fullName evidence="3">Uncharacterized protein</fullName>
    </submittedName>
</protein>
<keyword evidence="1" id="KW-0460">Magnesium</keyword>
<gene>
    <name evidence="3" type="ORF">ACH5RR_025343</name>
</gene>
<evidence type="ECO:0000313" key="4">
    <source>
        <dbReference type="Proteomes" id="UP001630127"/>
    </source>
</evidence>
<dbReference type="GO" id="GO:0016829">
    <property type="term" value="F:lyase activity"/>
    <property type="evidence" value="ECO:0007669"/>
    <property type="project" value="UniProtKB-KW"/>
</dbReference>
<dbReference type="Proteomes" id="UP001630127">
    <property type="component" value="Unassembled WGS sequence"/>
</dbReference>
<proteinExistence type="predicted"/>
<dbReference type="SUPFAM" id="SSF48239">
    <property type="entry name" value="Terpenoid cyclases/Protein prenyltransferases"/>
    <property type="match status" value="1"/>
</dbReference>
<dbReference type="Gene3D" id="1.50.10.160">
    <property type="match status" value="1"/>
</dbReference>
<dbReference type="EMBL" id="JBJUIK010000011">
    <property type="protein sequence ID" value="KAL3512626.1"/>
    <property type="molecule type" value="Genomic_DNA"/>
</dbReference>
<dbReference type="AlphaFoldDB" id="A0ABD2YZY8"/>
<dbReference type="PANTHER" id="PTHR31739">
    <property type="entry name" value="ENT-COPALYL DIPHOSPHATE SYNTHASE, CHLOROPLASTIC"/>
    <property type="match status" value="1"/>
</dbReference>
<evidence type="ECO:0000256" key="2">
    <source>
        <dbReference type="ARBA" id="ARBA00023239"/>
    </source>
</evidence>
<dbReference type="GO" id="GO:0046872">
    <property type="term" value="F:metal ion binding"/>
    <property type="evidence" value="ECO:0007669"/>
    <property type="project" value="UniProtKB-KW"/>
</dbReference>
<sequence length="349" mass="39645">MVPSKDSPNKPCFPECLDWTMENQHQDGSWGLFQRHSLLLKDHLSCTMACVLALTKWRVGEQLVTRGFEFIGSHWSAITKEDLLSPIGLDILFPNMMNEAIKLGLNMPFDQVLVGCMTSNRTSLLERINKGKVSVLVYVAEGLDCANLWEGMKNQQRSNGSFSNSRATTAGVLIRHHDDKCFKYLCSVLEEHKDGDELDKFTDQEQFFDKMSMQFTSLITIQICIEAVESSCWDDDVRGDCISLLKVESKRKEEKKPNSVSLDLLDRRYAGVTEEEVMRAIKAMMENSQRRLLGMVLQAKGSLVPKICKDSFGPQARLPILFTHRGMRLALQRKSFIISKECFMSLSIL</sequence>
<comment type="caution">
    <text evidence="3">The sequence shown here is derived from an EMBL/GenBank/DDBJ whole genome shotgun (WGS) entry which is preliminary data.</text>
</comment>
<dbReference type="InterPro" id="IPR008930">
    <property type="entry name" value="Terpenoid_cyclase/PrenylTrfase"/>
</dbReference>
<evidence type="ECO:0000313" key="3">
    <source>
        <dbReference type="EMBL" id="KAL3512626.1"/>
    </source>
</evidence>